<protein>
    <submittedName>
        <fullName evidence="2">Uncharacterized protein</fullName>
    </submittedName>
</protein>
<evidence type="ECO:0000313" key="2">
    <source>
        <dbReference type="EMBL" id="CAA9418122.1"/>
    </source>
</evidence>
<feature type="compositionally biased region" description="Low complexity" evidence="1">
    <location>
        <begin position="39"/>
        <end position="48"/>
    </location>
</feature>
<accession>A0A6J4PJZ6</accession>
<evidence type="ECO:0000256" key="1">
    <source>
        <dbReference type="SAM" id="MobiDB-lite"/>
    </source>
</evidence>
<reference evidence="2" key="1">
    <citation type="submission" date="2020-02" db="EMBL/GenBank/DDBJ databases">
        <authorList>
            <person name="Meier V. D."/>
        </authorList>
    </citation>
    <scope>NUCLEOTIDE SEQUENCE</scope>
    <source>
        <strain evidence="2">AVDCRST_MAG64</strain>
    </source>
</reference>
<feature type="non-terminal residue" evidence="2">
    <location>
        <position position="71"/>
    </location>
</feature>
<organism evidence="2">
    <name type="scientific">uncultured Phycisphaerae bacterium</name>
    <dbReference type="NCBI Taxonomy" id="904963"/>
    <lineage>
        <taxon>Bacteria</taxon>
        <taxon>Pseudomonadati</taxon>
        <taxon>Planctomycetota</taxon>
        <taxon>Phycisphaerae</taxon>
        <taxon>environmental samples</taxon>
    </lineage>
</organism>
<dbReference type="EMBL" id="CADCUQ010000609">
    <property type="protein sequence ID" value="CAA9418122.1"/>
    <property type="molecule type" value="Genomic_DNA"/>
</dbReference>
<sequence length="71" mass="7931">WTFISPTCSVGSSRPRRPKRSKCASLKRRWTPSGRRETPSSNCSSRPPRSARRVTGPAGRRGSGGRWMSTR</sequence>
<proteinExistence type="predicted"/>
<feature type="compositionally biased region" description="Polar residues" evidence="1">
    <location>
        <begin position="1"/>
        <end position="11"/>
    </location>
</feature>
<feature type="compositionally biased region" description="Basic residues" evidence="1">
    <location>
        <begin position="14"/>
        <end position="30"/>
    </location>
</feature>
<gene>
    <name evidence="2" type="ORF">AVDCRST_MAG64-2708</name>
</gene>
<name>A0A6J4PJZ6_9BACT</name>
<feature type="region of interest" description="Disordered" evidence="1">
    <location>
        <begin position="1"/>
        <end position="71"/>
    </location>
</feature>
<feature type="non-terminal residue" evidence="2">
    <location>
        <position position="1"/>
    </location>
</feature>
<dbReference type="AlphaFoldDB" id="A0A6J4PJZ6"/>